<accession>A0AAP0JF89</accession>
<evidence type="ECO:0000313" key="2">
    <source>
        <dbReference type="Proteomes" id="UP001419268"/>
    </source>
</evidence>
<dbReference type="AlphaFoldDB" id="A0AAP0JF89"/>
<name>A0AAP0JF89_9MAGN</name>
<reference evidence="1 2" key="1">
    <citation type="submission" date="2024-01" db="EMBL/GenBank/DDBJ databases">
        <title>Genome assemblies of Stephania.</title>
        <authorList>
            <person name="Yang L."/>
        </authorList>
    </citation>
    <scope>NUCLEOTIDE SEQUENCE [LARGE SCALE GENOMIC DNA]</scope>
    <source>
        <strain evidence="1">JXDWG</strain>
        <tissue evidence="1">Leaf</tissue>
    </source>
</reference>
<sequence>MMKRETNRGKIEEMKTIWENKVVRVTISLSMKNSSNHWGSNPNDGGCGLRVTIGGARKLVSSSTLKHSDLMASPISVRTHASTLRFYTGYLKQVDDYEMSLKEKETKEATKAKDSEVKELRLENNNEPIKVGSILEMAEIEGVVREWGHASRCMLSWDRVESDIWCNGSLQAIVQTIYDFDNSK</sequence>
<dbReference type="EMBL" id="JBBNAG010000005">
    <property type="protein sequence ID" value="KAK9132732.1"/>
    <property type="molecule type" value="Genomic_DNA"/>
</dbReference>
<gene>
    <name evidence="1" type="ORF">Scep_012260</name>
</gene>
<proteinExistence type="predicted"/>
<keyword evidence="2" id="KW-1185">Reference proteome</keyword>
<evidence type="ECO:0000313" key="1">
    <source>
        <dbReference type="EMBL" id="KAK9132732.1"/>
    </source>
</evidence>
<dbReference type="Proteomes" id="UP001419268">
    <property type="component" value="Unassembled WGS sequence"/>
</dbReference>
<comment type="caution">
    <text evidence="1">The sequence shown here is derived from an EMBL/GenBank/DDBJ whole genome shotgun (WGS) entry which is preliminary data.</text>
</comment>
<organism evidence="1 2">
    <name type="scientific">Stephania cephalantha</name>
    <dbReference type="NCBI Taxonomy" id="152367"/>
    <lineage>
        <taxon>Eukaryota</taxon>
        <taxon>Viridiplantae</taxon>
        <taxon>Streptophyta</taxon>
        <taxon>Embryophyta</taxon>
        <taxon>Tracheophyta</taxon>
        <taxon>Spermatophyta</taxon>
        <taxon>Magnoliopsida</taxon>
        <taxon>Ranunculales</taxon>
        <taxon>Menispermaceae</taxon>
        <taxon>Menispermoideae</taxon>
        <taxon>Cissampelideae</taxon>
        <taxon>Stephania</taxon>
    </lineage>
</organism>
<protein>
    <submittedName>
        <fullName evidence="1">Uncharacterized protein</fullName>
    </submittedName>
</protein>